<dbReference type="PROSITE" id="PS50268">
    <property type="entry name" value="CADHERIN_2"/>
    <property type="match status" value="2"/>
</dbReference>
<dbReference type="InterPro" id="IPR006644">
    <property type="entry name" value="Cadg"/>
</dbReference>
<dbReference type="Pfam" id="PF00028">
    <property type="entry name" value="Cadherin"/>
    <property type="match status" value="2"/>
</dbReference>
<protein>
    <submittedName>
        <fullName evidence="13">Ig domain-containing protein</fullName>
    </submittedName>
</protein>
<dbReference type="PANTHER" id="PTHR13460">
    <property type="match status" value="1"/>
</dbReference>
<evidence type="ECO:0000256" key="3">
    <source>
        <dbReference type="ARBA" id="ARBA00009141"/>
    </source>
</evidence>
<proteinExistence type="inferred from homology"/>
<dbReference type="Gene3D" id="2.60.120.430">
    <property type="entry name" value="Galactose-binding lectin"/>
    <property type="match status" value="8"/>
</dbReference>
<dbReference type="InterPro" id="IPR015919">
    <property type="entry name" value="Cadherin-like_sf"/>
</dbReference>
<organism evidence="13 14">
    <name type="scientific">Dyadobacter sandarakinus</name>
    <dbReference type="NCBI Taxonomy" id="2747268"/>
    <lineage>
        <taxon>Bacteria</taxon>
        <taxon>Pseudomonadati</taxon>
        <taxon>Bacteroidota</taxon>
        <taxon>Cytophagia</taxon>
        <taxon>Cytophagales</taxon>
        <taxon>Spirosomataceae</taxon>
        <taxon>Dyadobacter</taxon>
    </lineage>
</organism>
<dbReference type="Proteomes" id="UP000612680">
    <property type="component" value="Chromosome"/>
</dbReference>
<dbReference type="PRINTS" id="PR00205">
    <property type="entry name" value="CADHERIN"/>
</dbReference>
<evidence type="ECO:0000256" key="10">
    <source>
        <dbReference type="ARBA" id="ARBA00023180"/>
    </source>
</evidence>
<dbReference type="SUPFAM" id="SSF50952">
    <property type="entry name" value="Soluble quinoprotein glucose dehydrogenase"/>
    <property type="match status" value="1"/>
</dbReference>
<dbReference type="InterPro" id="IPR039155">
    <property type="entry name" value="MLEC"/>
</dbReference>
<dbReference type="Gene3D" id="2.60.40.10">
    <property type="entry name" value="Immunoglobulins"/>
    <property type="match status" value="12"/>
</dbReference>
<dbReference type="InterPro" id="IPR026444">
    <property type="entry name" value="Secre_tail"/>
</dbReference>
<feature type="domain" description="Cadherin" evidence="12">
    <location>
        <begin position="1426"/>
        <end position="1529"/>
    </location>
</feature>
<dbReference type="Pfam" id="PF24517">
    <property type="entry name" value="CBM96"/>
    <property type="match status" value="1"/>
</dbReference>
<evidence type="ECO:0000256" key="9">
    <source>
        <dbReference type="ARBA" id="ARBA00023136"/>
    </source>
</evidence>
<dbReference type="NCBIfam" id="TIGR04183">
    <property type="entry name" value="Por_Secre_tail"/>
    <property type="match status" value="1"/>
</dbReference>
<dbReference type="PANTHER" id="PTHR13460:SF0">
    <property type="entry name" value="MALECTIN"/>
    <property type="match status" value="1"/>
</dbReference>
<dbReference type="SUPFAM" id="SSF49313">
    <property type="entry name" value="Cadherin-like"/>
    <property type="match status" value="10"/>
</dbReference>
<evidence type="ECO:0000256" key="6">
    <source>
        <dbReference type="ARBA" id="ARBA00022729"/>
    </source>
</evidence>
<dbReference type="SMART" id="SM00089">
    <property type="entry name" value="PKD"/>
    <property type="match status" value="6"/>
</dbReference>
<dbReference type="InterPro" id="IPR055372">
    <property type="entry name" value="CBM96"/>
</dbReference>
<name>A0ABX7I1E0_9BACT</name>
<evidence type="ECO:0000256" key="7">
    <source>
        <dbReference type="ARBA" id="ARBA00022824"/>
    </source>
</evidence>
<sequence>MKKGNSFVHKLTPLLPKVWSVLILIGLIVSVQTSALDFDRDGSFFPWRSAGKSSTANNGLTTSPTTQSRVTKFTGQNLLKTLADAASALFQSPTVAEELADQTATTGTSFSYTIPQTAFADADGDVLTLAATLDNDAALPAWLLFDPATGVFSGTPADAAAYSIKVTASDKESSVSSTFDLVVSAPAPVNHAPVAGTIANQNATAGTAFNFALPTSTFTDSDGDALTYSATLADDSALPAWLSFNAATQTFSGTPSLAATISIKVSATDSKAAASASFDLVIAPAAPVNHAPVAGTIAAQNATAGTPFTFALPASTFTDSDGDALTYSATLADDSALPAWLSFNASTQTFSGTPSAAGSYNLKVSATDGKAAANASFTLAVAAAPVVTCSPLSTLPCDQLAVSLPFNLTFNGNEGGLSDKNNVGTGFKLADAYSGTRASTDGAASSSIIGYEPSKLTVANDVLSIVSNKGLAFTNSNNQINALGVNFPASGKVVFETTIIKPFNGSNSEQGGIWAGLNDKTYVKLGITGNKVELRRELNDVSSTVTGTANTDQRITETITGLSTQTVRLRMVLDFNNSILEGYYSIDGVNYILIGTNYATPVLSTAGMGLTGTLRAGIFASYRSGANAVTYNFDNFSIRNHEYPLVAAPYRINAGGVTRTVDGQVFNADNTYATVTGTTSNSNFAMSGVSVPELYYERRIGSNISYYLPIANGKYTVKLHMVENFQTAPNKRVFDVKVENAAVLRNLDLYVEGGNKTKVAVIKSIDTEVKDGALNIDFTATVDNAVINAIEILPYVVVNAAPVFSQPTYTFSKSEPGAANSEVAAVSATDVADQTLTYSITAGNEAGKFAINGASGMITLTDTVSYSANKPAYALTVTATDNATPPLSATAAVNISITQFQAPNQAPVAGTIGAQSATAGTLFSYTIPAGTFTDADNDAMTYSATQSDDSALPAWLSFNPATQVFSGTPANAGTVNLKVTATDGKASASTTFAVTTNAAPIVAGCPPTSLLPCEQLKVSVPFSLTFNGTEGGLVDKANVGTGFRMADAYSGTRQATDGTPSSEIIGYEPSKLTIANDRLSIVTNKGIAFSTASQVNNNQINALGVGVTAAGRMVFETTVINPVNGNNSEQGGIWAGLNDKTFVKLVVTGNRLEMRRELNDVSIVDATTANTDQRLSPVITGLNAMTVRLRMVLDFANNTLEGSYSTDGVNYVTVGTNYVTPVISIANMGMGGQTIYAGLYATHRNGTTPVTFTFDNFSIRNQDYPVVSAPYRINAGGVERTVAGNVFHEDNVYAVVAGSTSNATYALTGVSNPELYYERRFGANLSYNLPIANGKYTVKLHMVENFQSAANKRVFDVKVENATVLKNLDLFVEGGNLNKVVIIKSIDTEVTDGALNIDFTSSIDNAVINAIEILPAAIPNKAPVFASSAFNFSKAEDADLGAEIGTVTATDTTTQTVSYAITAGNGAGKFVINASTGVITLAGALDFATTPSYALTVTATDNGTPALSSTATVNITVIDVEDANHAPVVNAPVSNQTLVVNTNLSFTLPANTFTDPDNNQLSLTATLVDGSALPAWLSFNAATQVFSGTPTVIGAYTVKLTASDSKKEVSTQFTITVTEPNRTPVVISAPEAQTITAGQAFSIITGSFSDPDAGDVLTYSATLENGDALPAWLHFSSASQNFTGTAPAETGTLRILLSATDHAQASASAVFDLKIEAAPASNGCSPISTLPCDQVNVTLPFAITFDGQEGGVLDKSNVATGFTMIDAYTGTRLTEDGTATSSVIGYEPSKLTIANGRLTIVANKGIGFATGNNQINALGVGFPASGKLVIETTVINPFNGTSSQQGGLWFGLNDKTFIKLAVTGNKVEMRKELNDVSSTTATTANPDQRITDVISGLNNQTVRLRLVADLSKNTLEGFYSTDGVNYINVGTRYTSASNPAAMNISSMALNGKTVYAGVYASYRNATTPASFTFDSFSVQAQEPAKTLTFTPNALDLTAVQGQAVTATSTTLTASTGTPAVTFTNSTASWLTLPAAATGTVTFGPSNFSTTMAPGIYEATVTATADGYEPAQLLINLTVTSSSAQPQVKVNFQDPNTVPPTGWVRDYGQGFGPRTGANQGSNLEYGWRKPAERTPLDLSVGGTIPGNGRKRTTPADVTLATFMHMQANTISGTFNGTKAEGLWEMKVPNGIYEVTVSVGDSDPGTVSESHSINVEGVSLISKFVPSGTAGTATRFKSAKATARVLDGYLTIDASGGTNTKINSAIITPIDLSPYLVWSASEHSLVIETGTTDTDKTFSLDISHSTSDPALPIALNAVYNDNSPAWLTFNATHNGDEPNVTFNYSAARNLPEGLHTAVVTASANNYISASVLIRVTVLAPGANQPYVVSSSPANGATNVSVNLASVAANNIFVPEIAGFKGGVDKNTVNAQTVKLYKMSGDALIQIPGTFQGTGGGDAISITPEFALEINTKYKFMVTSGVKSFSGASFLPYEAIFTTGSYVAPPANPVAAEFAPKVVIPGTVGKKYTSVLFGPDGRFYALRLDGVIERFTVDHETGMLSNQTEIKSLTNKYGARSSVGLTFDPTSTADNLVAWISHCSAGLTNAPEFDGNISRLSGANLENEQLVLTKLPRSKADHLVNSIAFGPDGALYYNQGSLSSMGLYDATWQRDESLLAATVMRLDLKKLSGMTLPLDVRTTSNQALINAAPADNIRLSDGTYNPYATNSPLTIYASGVRNAFDLLWHSNGQLYVPANGSAAGGNSPESVIGTRRPDGSFYSGSYVKPTNGVVVQNDWLFRVNPIKPVGYYGHPNPLRGEYVSNRGYIDNPKYDAGQGPDVNYRGAAYNFELNKSPNGVIEYKSNAFNGAMKGRILVCRFSGGSDIIVLQPGSMTAVPDVNSPESDDRIYDIIGAQTGSGTNGITGLSGFTNPLDLTEDVQTGNLYVIEYNWNNNAGKTSQIVMLKATSVSAPKGIASVTPAEIVDNDVVGGAAGTAHTVRIANTGNANLTVTSIELIGANKDQFQLLGAPAPTAASPMTVLRGSASTFNIVFNPTSAGVKTATLRVTSVDNEVSEIVLRGLGTAGLSGTNEPSLQAILDLHSVNVNVGDDDKNTNIIHSTDFKAPLLGEEVSIQSFKRLTDGPVIIEPLSVFGPQDPAGIVTGLGWYISGQANAKNELFTVSNDFYQSVDPQITGTPVFDPGIEAFGFYSRWPYFNNRHLYSEDALNTFTGAIPHHVRIYPLKGDNGNVIEGSYVVAFEEHVSGFDYQDIAFIVRNVKSATDVVAKTLTVSSPTLTFANVKGTSTPAQSLTIAASAGTPAITVTKSASSDWLVLPAAPALGVNAFGIDATGLAAGSYNATVTIAAAGYTSTNVAVTLNVTAPASQATIAVSSSELIFDALKNTTATRRVTITNTGTDELRIESVTLGGTNPDKFSVQEIVVENVPAGSSIAPEQTKTFDVKFIPGNTIATYNAALTINSNAGNLPSINVGLYAMSLNGYEGSNEPPLQTVVNTLGYKINVGWTTLADGVQPVMKGEEVLIPLFEKAASGPVTITPVARYSPNQELPFGFFTKSGNTPVRTGVGTLSGVFGQHNTLFPQIVAGTDQFSTDQPFGIYVVGLENRLSFSEDALNAGGPALHAVRTYPLRDRQGELVPNSYLVCFEDASNGDYQDYVFVLKNVIPAGSRKELVFDASNLAFNTPLNGTSAAKTITLQARNGTPAAVRFSKSNTSWLVAPSPALGSLSFNVNTAGLTAGVYSTTINAEADGFASAALTISLHVTDVSAKAVKVNYQLATTATPAGYLADIGQLYDDTRGYGWINATTKAPKDNSANMRERSSNTVETRLRTLALMQATGSGQTPGAWEMKVDAGMYNVTVGVGDVGFYDSNHRINVEGTTVISNFIPNAQTPNQIVTATVEVTDGKLTIDATGGTNTKINFVIVDPATAEGDFTPPVAALSLKGTLQSAGVYTNQVMVTVNASDAGGSGLANVLYSINNEAFRDYYGPVIINAAGTYSFRAKAIDGNKNETTSSALSFSVVQTQPSNANMVVENLDKFPANDQLTFSLIQEPWRRTNDDGTFTPYNRNHDVVKARISNKGTAALTISSLALSNPAAWKIATINNVAYDPATAAAITVNPGTSIEMAVQFVAQYPTGRVRILNDTLKIMSNDDVAPRKNIVLRGLWQAAGEGNSEPRASEIISAFGMKSNVGFQHDDGTNTGNSLVLNTDEIMSAYFARADAAKPVSVVQMGAYHGCCASVENVEYFVKGTNTYSTLFTHHGLDGQSLLPLKAGNSNAIAEGSFSPTGLFGFRVSISNSDRTKNLEGKIGLRFWKAVDNNGNVIPNAYIIGHDYIGKPGITNYDYQDNVYYVTNIKPETGTANYSDLASTPSAVDFGSQVVGLTNTQNIDLKNLGLTYANGTTDPSVTIKSVEIAGPNLNEFAVGTATSSSLAPQESTTLTVTFRPSTPGIKNAVLLVNYTSSLSPVRIPLYGIANDNCNLIGVLKRIKGGSDAEVNINGKVWEADRNYRLGSIQLDKPAATPIAATDDDVLYQTYLSAAADLAETRYQIPVANGTYKVRMHFVENFFTAVGSRVFSISLENVLRQSNFDIFREVGYKTALVKDFEVSVTDGRLDVKFNPSVNRVALAGLEIFNSNANPNAVVLTQEAVVGAECAKSNGSITFGVANSNVSSFLYKMGESGSYQTSPVFSNLASGDYTFYVKENFNGGCETSKVFTIPERNGITFTVTAPEMSCSAPSGTATISNLAGGSGGNYTVSWGTTPVQTGLTATNLQPGNYFVTVTDGSGCTKVQQVTVARKANCPVTAIRINSGGDAYLASGNRQFASDAYFGGTNGTSSLPSGDILNTTDDAIYMTERSSASFNYSIPVTNGNWNVILHFAEIWFGAPGRGAGGSGKRAFNVDVEGSRKLTNYDIFAKAGGALRAIQETIPVTITDGIVNINFTAGTANLPKISAIELIMTSPAENVEPELAAIGNKAATVGRALTFTASATDANTGQTKTYSLTDAPAGASINATTGAFTWTPTTAGTFTFTVKVTDNGTPALSDQETITVTVAEAPAPTAIRINAGGAAYLASGNRQFIADTYFGGTDRTGSIATTDIQNTTDDALYLSERSSAGFTYSIPVNNGNWTVVLHFAETYYTTNGTGKRRFNVDMEGSRKLTNYDIFAKAGGGLRAVQETFDVAVADGTLNINFLAGAANLPKVSAIEVMPKTAEVNVAPELASIGNKTVTLGQPVSFTAAATDANAGQTKTFSLVNQPAGAAINGTTGAFTWTPAAAGTFTFTVRVTDNGTPALSDEESITVTVNNAPATTSAIRINAGGAAYLASGNRQFIADTYFGGTDRTGSIATTDIQNTTDDALYLSERSSAGFTYSIPVNNGNWTVVLHFAETYFTTNGTGKRRFNVDMEGSRKLTNYDIFAKAGGGLRAVQETFDVAVADGTLNINFLAGAANLPKVSAIEVVPAAETPVNSTVTLTPQADSYVRTGTYAGANYGNETSVVVKAGSGDGITRTGYMKFALGSLTQVTSAKLRIYGNNTENTTAINLSAYGVTNDSWTETGINLNNAPASLSTALGTVSVNNTAKYYEIDVTNFVKEQLAGDKVVSIALKNPTSQNRNLTFNSKENAANKPQLVIQTGTSAALRTSQEMIAPSEEVVEYAKSQVYPNPVPKRFTVEVSAKHSDDVRLQLISEMGRTYPVALPGDFKAGNKAEVEISNHYLSRGVYLLKVTSSAATEVIRVVVLD</sequence>
<dbReference type="InterPro" id="IPR013320">
    <property type="entry name" value="ConA-like_dom_sf"/>
</dbReference>
<gene>
    <name evidence="13" type="ORF">HWI92_02590</name>
</gene>
<keyword evidence="9" id="KW-0472">Membrane</keyword>
<comment type="similarity">
    <text evidence="3">Belongs to the malectin family.</text>
</comment>
<evidence type="ECO:0000313" key="13">
    <source>
        <dbReference type="EMBL" id="QRQ99883.1"/>
    </source>
</evidence>
<evidence type="ECO:0000256" key="8">
    <source>
        <dbReference type="ARBA" id="ARBA00022989"/>
    </source>
</evidence>
<evidence type="ECO:0000256" key="4">
    <source>
        <dbReference type="ARBA" id="ARBA00022525"/>
    </source>
</evidence>
<feature type="domain" description="Cadherin" evidence="12">
    <location>
        <begin position="805"/>
        <end position="909"/>
    </location>
</feature>
<reference evidence="13 14" key="1">
    <citation type="submission" date="2020-06" db="EMBL/GenBank/DDBJ databases">
        <title>Dyadobacter sandarakinus sp. nov., isolated from the soil of the Arctic Yellow River Station.</title>
        <authorList>
            <person name="Zhang Y."/>
            <person name="Peng F."/>
        </authorList>
    </citation>
    <scope>NUCLEOTIDE SEQUENCE [LARGE SCALE GENOMIC DNA]</scope>
    <source>
        <strain evidence="13 14">Q3-56</strain>
    </source>
</reference>
<dbReference type="CDD" id="cd11304">
    <property type="entry name" value="Cadherin_repeat"/>
    <property type="match status" value="3"/>
</dbReference>
<keyword evidence="7" id="KW-0256">Endoplasmic reticulum</keyword>
<comment type="subcellular location">
    <subcellularLocation>
        <location evidence="1">Endoplasmic reticulum membrane</location>
        <topology evidence="1">Single-pass type I membrane protein</topology>
    </subcellularLocation>
    <subcellularLocation>
        <location evidence="2">Secreted</location>
    </subcellularLocation>
</comment>
<keyword evidence="4" id="KW-0964">Secreted</keyword>
<dbReference type="InterPro" id="IPR022409">
    <property type="entry name" value="PKD/Chitinase_dom"/>
</dbReference>
<keyword evidence="6" id="KW-0732">Signal</keyword>
<dbReference type="InterPro" id="IPR008979">
    <property type="entry name" value="Galactose-bd-like_sf"/>
</dbReference>
<dbReference type="EMBL" id="CP056775">
    <property type="protein sequence ID" value="QRQ99883.1"/>
    <property type="molecule type" value="Genomic_DNA"/>
</dbReference>
<dbReference type="InterPro" id="IPR002126">
    <property type="entry name" value="Cadherin-like_dom"/>
</dbReference>
<dbReference type="Gene3D" id="2.60.120.200">
    <property type="match status" value="3"/>
</dbReference>
<evidence type="ECO:0000256" key="2">
    <source>
        <dbReference type="ARBA" id="ARBA00004613"/>
    </source>
</evidence>
<dbReference type="Pfam" id="PF11721">
    <property type="entry name" value="Malectin"/>
    <property type="match status" value="6"/>
</dbReference>
<dbReference type="SUPFAM" id="SSF49899">
    <property type="entry name" value="Concanavalin A-like lectins/glucanases"/>
    <property type="match status" value="2"/>
</dbReference>
<keyword evidence="11" id="KW-0119">Carbohydrate metabolism</keyword>
<dbReference type="NCBIfam" id="NF012200">
    <property type="entry name" value="choice_anch_D"/>
    <property type="match status" value="3"/>
</dbReference>
<dbReference type="InterPro" id="IPR011041">
    <property type="entry name" value="Quinoprot_gluc/sorb_DH_b-prop"/>
</dbReference>
<dbReference type="InterPro" id="IPR013783">
    <property type="entry name" value="Ig-like_fold"/>
</dbReference>
<keyword evidence="8" id="KW-1133">Transmembrane helix</keyword>
<dbReference type="NCBIfam" id="NF047446">
    <property type="entry name" value="barrel_OmpL47"/>
    <property type="match status" value="1"/>
</dbReference>
<dbReference type="Pfam" id="PF05345">
    <property type="entry name" value="He_PIG"/>
    <property type="match status" value="8"/>
</dbReference>
<dbReference type="RefSeq" id="WP_204660647.1">
    <property type="nucleotide sequence ID" value="NZ_CP056775.1"/>
</dbReference>
<keyword evidence="5" id="KW-0812">Transmembrane</keyword>
<evidence type="ECO:0000259" key="12">
    <source>
        <dbReference type="PROSITE" id="PS50268"/>
    </source>
</evidence>
<dbReference type="Gene3D" id="2.120.10.30">
    <property type="entry name" value="TolB, C-terminal domain"/>
    <property type="match status" value="1"/>
</dbReference>
<dbReference type="Gene3D" id="2.60.40.60">
    <property type="entry name" value="Cadherins"/>
    <property type="match status" value="2"/>
</dbReference>
<keyword evidence="14" id="KW-1185">Reference proteome</keyword>
<dbReference type="SUPFAM" id="SSF49785">
    <property type="entry name" value="Galactose-binding domain-like"/>
    <property type="match status" value="8"/>
</dbReference>
<keyword evidence="10" id="KW-0325">Glycoprotein</keyword>
<evidence type="ECO:0000256" key="5">
    <source>
        <dbReference type="ARBA" id="ARBA00022692"/>
    </source>
</evidence>
<dbReference type="SMART" id="SM00736">
    <property type="entry name" value="CADG"/>
    <property type="match status" value="8"/>
</dbReference>
<evidence type="ECO:0000256" key="1">
    <source>
        <dbReference type="ARBA" id="ARBA00004115"/>
    </source>
</evidence>
<evidence type="ECO:0000313" key="14">
    <source>
        <dbReference type="Proteomes" id="UP000612680"/>
    </source>
</evidence>
<dbReference type="InterPro" id="IPR058094">
    <property type="entry name" value="Ig-like_OmpL47-like"/>
</dbReference>
<dbReference type="InterPro" id="IPR011042">
    <property type="entry name" value="6-blade_b-propeller_TolB-like"/>
</dbReference>
<dbReference type="SMART" id="SM00112">
    <property type="entry name" value="CA"/>
    <property type="match status" value="4"/>
</dbReference>
<evidence type="ECO:0000256" key="11">
    <source>
        <dbReference type="ARBA" id="ARBA00023277"/>
    </source>
</evidence>
<accession>A0ABX7I1E0</accession>
<dbReference type="InterPro" id="IPR021720">
    <property type="entry name" value="Malectin_dom"/>
</dbReference>